<evidence type="ECO:0000313" key="2">
    <source>
        <dbReference type="EMBL" id="UYQ91033.1"/>
    </source>
</evidence>
<reference evidence="2" key="1">
    <citation type="submission" date="2022-10" db="EMBL/GenBank/DDBJ databases">
        <title>Chitinophaga sp. nov., isolated from soil.</title>
        <authorList>
            <person name="Jeon C.O."/>
        </authorList>
    </citation>
    <scope>NUCLEOTIDE SEQUENCE</scope>
    <source>
        <strain evidence="2">R8</strain>
    </source>
</reference>
<keyword evidence="3" id="KW-1185">Reference proteome</keyword>
<name>A0ABY6IUZ4_9BACT</name>
<keyword evidence="1" id="KW-0732">Signal</keyword>
<protein>
    <submittedName>
        <fullName evidence="2">DUF2911 domain-containing protein</fullName>
    </submittedName>
</protein>
<dbReference type="InterPro" id="IPR021314">
    <property type="entry name" value="DUF2911"/>
</dbReference>
<organism evidence="2 3">
    <name type="scientific">Chitinophaga horti</name>
    <dbReference type="NCBI Taxonomy" id="2920382"/>
    <lineage>
        <taxon>Bacteria</taxon>
        <taxon>Pseudomonadati</taxon>
        <taxon>Bacteroidota</taxon>
        <taxon>Chitinophagia</taxon>
        <taxon>Chitinophagales</taxon>
        <taxon>Chitinophagaceae</taxon>
        <taxon>Chitinophaga</taxon>
    </lineage>
</organism>
<proteinExistence type="predicted"/>
<dbReference type="RefSeq" id="WP_244843521.1">
    <property type="nucleotide sequence ID" value="NZ_CP107006.1"/>
</dbReference>
<sequence>MKRMLVLLSMILIGTNVIAQNPPKSPRVEVSAPNVKVSYGQPSKNGRDIFGGLVPYGQVWRTGANKSTDITFEKDATFGGKKVKAGTYALFTIPGEKEWTVILNSQPAQSGAFEYDKTKDKNVVEVKAPVTSRSDVQEKFTISLPKNAIVFEWDKTKVSVPVKF</sequence>
<evidence type="ECO:0000313" key="3">
    <source>
        <dbReference type="Proteomes" id="UP001162741"/>
    </source>
</evidence>
<gene>
    <name evidence="2" type="ORF">MKQ68_13110</name>
</gene>
<dbReference type="Proteomes" id="UP001162741">
    <property type="component" value="Chromosome"/>
</dbReference>
<feature type="chain" id="PRO_5046211345" evidence="1">
    <location>
        <begin position="20"/>
        <end position="164"/>
    </location>
</feature>
<evidence type="ECO:0000256" key="1">
    <source>
        <dbReference type="SAM" id="SignalP"/>
    </source>
</evidence>
<dbReference type="EMBL" id="CP107006">
    <property type="protein sequence ID" value="UYQ91033.1"/>
    <property type="molecule type" value="Genomic_DNA"/>
</dbReference>
<accession>A0ABY6IUZ4</accession>
<feature type="signal peptide" evidence="1">
    <location>
        <begin position="1"/>
        <end position="19"/>
    </location>
</feature>
<dbReference type="Pfam" id="PF11138">
    <property type="entry name" value="DUF2911"/>
    <property type="match status" value="1"/>
</dbReference>